<dbReference type="InterPro" id="IPR036388">
    <property type="entry name" value="WH-like_DNA-bd_sf"/>
</dbReference>
<evidence type="ECO:0000259" key="1">
    <source>
        <dbReference type="Pfam" id="PF22182"/>
    </source>
</evidence>
<dbReference type="RefSeq" id="WP_034887552.1">
    <property type="nucleotide sequence ID" value="NZ_JRUQ01000006.1"/>
</dbReference>
<accession>A0A0A3ZDQ4</accession>
<dbReference type="Gene3D" id="1.10.10.10">
    <property type="entry name" value="Winged helix-like DNA-binding domain superfamily/Winged helix DNA-binding domain"/>
    <property type="match status" value="1"/>
</dbReference>
<dbReference type="InterPro" id="IPR054027">
    <property type="entry name" value="DUF6945"/>
</dbReference>
<proteinExistence type="predicted"/>
<reference evidence="2 3" key="1">
    <citation type="submission" date="2014-10" db="EMBL/GenBank/DDBJ databases">
        <title>Genome sequence of Erwinia typographi M043b.</title>
        <authorList>
            <person name="Chan K.-G."/>
            <person name="Tan W.-S."/>
        </authorList>
    </citation>
    <scope>NUCLEOTIDE SEQUENCE [LARGE SCALE GENOMIC DNA]</scope>
    <source>
        <strain evidence="2 3">M043b</strain>
    </source>
</reference>
<comment type="caution">
    <text evidence="2">The sequence shown here is derived from an EMBL/GenBank/DDBJ whole genome shotgun (WGS) entry which is preliminary data.</text>
</comment>
<dbReference type="OrthoDB" id="6524971at2"/>
<dbReference type="Pfam" id="PF22182">
    <property type="entry name" value="DUF6945"/>
    <property type="match status" value="1"/>
</dbReference>
<evidence type="ECO:0000313" key="3">
    <source>
        <dbReference type="Proteomes" id="UP000030351"/>
    </source>
</evidence>
<evidence type="ECO:0000313" key="2">
    <source>
        <dbReference type="EMBL" id="KGT95796.1"/>
    </source>
</evidence>
<sequence length="222" mass="24841">MAEKNNPLEVDIFYKLPKILFNHNTIINTQTGEVVELNVSDIVLYSYMLDQYTSYKKSGNDFFESTQSIADKCSHLSDKTIRRSLVRLKSAGLIEVGKKSTSGQWASNLYTVYSVDELLRTGHIALPEAVEPEEAEVISPEPVVITAEPAAMPTPEEGLSQYFLKYFAAGQLSKCLDFTAAMTEFKKLIDAERGTSVNIPLGFTEHLILNHPHVYDSWGIPF</sequence>
<protein>
    <recommendedName>
        <fullName evidence="1">DUF6945 domain-containing protein</fullName>
    </recommendedName>
</protein>
<dbReference type="AlphaFoldDB" id="A0A0A3ZDQ4"/>
<organism evidence="2 3">
    <name type="scientific">Erwinia typographi</name>
    <dbReference type="NCBI Taxonomy" id="371042"/>
    <lineage>
        <taxon>Bacteria</taxon>
        <taxon>Pseudomonadati</taxon>
        <taxon>Pseudomonadota</taxon>
        <taxon>Gammaproteobacteria</taxon>
        <taxon>Enterobacterales</taxon>
        <taxon>Erwiniaceae</taxon>
        <taxon>Erwinia</taxon>
    </lineage>
</organism>
<gene>
    <name evidence="2" type="ORF">NG99_01245</name>
</gene>
<dbReference type="EMBL" id="JRUQ01000006">
    <property type="protein sequence ID" value="KGT95796.1"/>
    <property type="molecule type" value="Genomic_DNA"/>
</dbReference>
<keyword evidence="3" id="KW-1185">Reference proteome</keyword>
<feature type="domain" description="DUF6945" evidence="1">
    <location>
        <begin position="24"/>
        <end position="99"/>
    </location>
</feature>
<dbReference type="Proteomes" id="UP000030351">
    <property type="component" value="Unassembled WGS sequence"/>
</dbReference>
<name>A0A0A3ZDQ4_9GAMM</name>